<dbReference type="InterPro" id="IPR000232">
    <property type="entry name" value="HSF_DNA-bd"/>
</dbReference>
<evidence type="ECO:0000256" key="4">
    <source>
        <dbReference type="RuleBase" id="RU004020"/>
    </source>
</evidence>
<comment type="similarity">
    <text evidence="4">Belongs to the HSF family.</text>
</comment>
<dbReference type="InterPro" id="IPR036388">
    <property type="entry name" value="WH-like_DNA-bd_sf"/>
</dbReference>
<feature type="compositionally biased region" description="Low complexity" evidence="5">
    <location>
        <begin position="265"/>
        <end position="276"/>
    </location>
</feature>
<evidence type="ECO:0000313" key="9">
    <source>
        <dbReference type="Proteomes" id="UP001363151"/>
    </source>
</evidence>
<comment type="subcellular location">
    <subcellularLocation>
        <location evidence="1">Nucleus</location>
    </subcellularLocation>
</comment>
<gene>
    <name evidence="8" type="ORF">SO694_00174026</name>
</gene>
<keyword evidence="6" id="KW-0732">Signal</keyword>
<evidence type="ECO:0000256" key="3">
    <source>
        <dbReference type="ARBA" id="ARBA00023242"/>
    </source>
</evidence>
<dbReference type="PANTHER" id="PTHR10015">
    <property type="entry name" value="HEAT SHOCK TRANSCRIPTION FACTOR"/>
    <property type="match status" value="1"/>
</dbReference>
<feature type="compositionally biased region" description="Basic residues" evidence="5">
    <location>
        <begin position="250"/>
        <end position="264"/>
    </location>
</feature>
<dbReference type="EMBL" id="JBBJCI010000430">
    <property type="protein sequence ID" value="KAK7230472.1"/>
    <property type="molecule type" value="Genomic_DNA"/>
</dbReference>
<dbReference type="SUPFAM" id="SSF46785">
    <property type="entry name" value="Winged helix' DNA-binding domain"/>
    <property type="match status" value="1"/>
</dbReference>
<proteinExistence type="inferred from homology"/>
<organism evidence="8 9">
    <name type="scientific">Aureococcus anophagefferens</name>
    <name type="common">Harmful bloom alga</name>
    <dbReference type="NCBI Taxonomy" id="44056"/>
    <lineage>
        <taxon>Eukaryota</taxon>
        <taxon>Sar</taxon>
        <taxon>Stramenopiles</taxon>
        <taxon>Ochrophyta</taxon>
        <taxon>Pelagophyceae</taxon>
        <taxon>Pelagomonadales</taxon>
        <taxon>Pelagomonadaceae</taxon>
        <taxon>Aureococcus</taxon>
    </lineage>
</organism>
<feature type="signal peptide" evidence="6">
    <location>
        <begin position="1"/>
        <end position="21"/>
    </location>
</feature>
<evidence type="ECO:0000256" key="1">
    <source>
        <dbReference type="ARBA" id="ARBA00004123"/>
    </source>
</evidence>
<dbReference type="Proteomes" id="UP001363151">
    <property type="component" value="Unassembled WGS sequence"/>
</dbReference>
<evidence type="ECO:0000256" key="6">
    <source>
        <dbReference type="SAM" id="SignalP"/>
    </source>
</evidence>
<evidence type="ECO:0000313" key="8">
    <source>
        <dbReference type="EMBL" id="KAK7230472.1"/>
    </source>
</evidence>
<accession>A0ABR1FGN6</accession>
<dbReference type="SMART" id="SM00415">
    <property type="entry name" value="HSF"/>
    <property type="match status" value="1"/>
</dbReference>
<dbReference type="Pfam" id="PF00447">
    <property type="entry name" value="HSF_DNA-bind"/>
    <property type="match status" value="1"/>
</dbReference>
<keyword evidence="3" id="KW-0539">Nucleus</keyword>
<evidence type="ECO:0000256" key="2">
    <source>
        <dbReference type="ARBA" id="ARBA00023125"/>
    </source>
</evidence>
<feature type="domain" description="HSF-type DNA-binding" evidence="7">
    <location>
        <begin position="136"/>
        <end position="236"/>
    </location>
</feature>
<dbReference type="PANTHER" id="PTHR10015:SF427">
    <property type="entry name" value="HEAT SHOCK FACTOR PROTEIN"/>
    <property type="match status" value="1"/>
</dbReference>
<sequence length="292" mass="31408">MAKLLLLACATDALLSSPRLAARPRTSLEHHKKRSAVEDLKIYRKMKSWETNEEVVDTAAADEFARELAAYVPSVTTYGETRNGNAVSLESCKAPTPPPATPSPISFSGRMSPDTCAGAVAGGESGDVVPEHPERPVAAFVRTLFSLLNGPYEDTLIAWSDDGERIVVADPSRFAAEVCPKFFRHKNWNSFSRMLNMYEFHKVPAGAHGAQVHVVEFRHAAFRRGGGADLWTIVRKKAKAPADGAAARASPKRPRAAAKPKRARAQGVVAGAPVARASRRRRASAAAGRGSS</sequence>
<comment type="caution">
    <text evidence="8">The sequence shown here is derived from an EMBL/GenBank/DDBJ whole genome shotgun (WGS) entry which is preliminary data.</text>
</comment>
<name>A0ABR1FGN6_AURAN</name>
<dbReference type="InterPro" id="IPR036390">
    <property type="entry name" value="WH_DNA-bd_sf"/>
</dbReference>
<feature type="chain" id="PRO_5045044364" description="HSF-type DNA-binding domain-containing protein" evidence="6">
    <location>
        <begin position="22"/>
        <end position="292"/>
    </location>
</feature>
<reference evidence="8 9" key="1">
    <citation type="submission" date="2024-03" db="EMBL/GenBank/DDBJ databases">
        <title>Aureococcus anophagefferens CCMP1851 and Kratosvirus quantuckense: Draft genome of a second virus-susceptible host strain in the model system.</title>
        <authorList>
            <person name="Chase E."/>
            <person name="Truchon A.R."/>
            <person name="Schepens W."/>
            <person name="Wilhelm S.W."/>
        </authorList>
    </citation>
    <scope>NUCLEOTIDE SEQUENCE [LARGE SCALE GENOMIC DNA]</scope>
    <source>
        <strain evidence="8 9">CCMP1851</strain>
    </source>
</reference>
<evidence type="ECO:0000256" key="5">
    <source>
        <dbReference type="SAM" id="MobiDB-lite"/>
    </source>
</evidence>
<evidence type="ECO:0000259" key="7">
    <source>
        <dbReference type="SMART" id="SM00415"/>
    </source>
</evidence>
<feature type="region of interest" description="Disordered" evidence="5">
    <location>
        <begin position="241"/>
        <end position="292"/>
    </location>
</feature>
<keyword evidence="9" id="KW-1185">Reference proteome</keyword>
<protein>
    <recommendedName>
        <fullName evidence="7">HSF-type DNA-binding domain-containing protein</fullName>
    </recommendedName>
</protein>
<keyword evidence="2" id="KW-0238">DNA-binding</keyword>
<dbReference type="PRINTS" id="PR00056">
    <property type="entry name" value="HSFDOMAIN"/>
</dbReference>
<dbReference type="Gene3D" id="1.10.10.10">
    <property type="entry name" value="Winged helix-like DNA-binding domain superfamily/Winged helix DNA-binding domain"/>
    <property type="match status" value="1"/>
</dbReference>